<dbReference type="AlphaFoldDB" id="I3C9K0"/>
<keyword evidence="3" id="KW-1185">Reference proteome</keyword>
<dbReference type="InterPro" id="IPR051141">
    <property type="entry name" value="UPF0339_domain"/>
</dbReference>
<dbReference type="Pfam" id="PF07411">
    <property type="entry name" value="DUF1508"/>
    <property type="match status" value="2"/>
</dbReference>
<dbReference type="Gene3D" id="2.30.29.80">
    <property type="match status" value="1"/>
</dbReference>
<dbReference type="InterPro" id="IPR010879">
    <property type="entry name" value="DUF1508"/>
</dbReference>
<evidence type="ECO:0000313" key="2">
    <source>
        <dbReference type="EMBL" id="EIJ40293.1"/>
    </source>
</evidence>
<dbReference type="PANTHER" id="PTHR40606:SF1">
    <property type="entry name" value="UPF0339 PROTEIN YEGP"/>
    <property type="match status" value="1"/>
</dbReference>
<accession>I3C9K0</accession>
<sequence>MPIFLSYLKLTIKFRTQKLTIYYMFKILLIKNKALVAFEFKTPNNQLLFTSNYYASKEQALAVIEAIKDNTHYKYERKTNVDGKFYFVINTNNGEIIGKSQVYSSEAGMENGINTMKKNIPSAAIKSIN</sequence>
<dbReference type="InterPro" id="IPR036913">
    <property type="entry name" value="YegP-like_sf"/>
</dbReference>
<protein>
    <recommendedName>
        <fullName evidence="1">DUF1508 domain-containing protein</fullName>
    </recommendedName>
</protein>
<organism evidence="2 3">
    <name type="scientific">Galbibacter orientalis DSM 19592</name>
    <dbReference type="NCBI Taxonomy" id="926559"/>
    <lineage>
        <taxon>Bacteria</taxon>
        <taxon>Pseudomonadati</taxon>
        <taxon>Bacteroidota</taxon>
        <taxon>Flavobacteriia</taxon>
        <taxon>Flavobacteriales</taxon>
        <taxon>Flavobacteriaceae</taxon>
        <taxon>Galbibacter</taxon>
    </lineage>
</organism>
<dbReference type="eggNOG" id="COG3422">
    <property type="taxonomic scope" value="Bacteria"/>
</dbReference>
<gene>
    <name evidence="2" type="ORF">JoomaDRAFT_3348</name>
</gene>
<dbReference type="SUPFAM" id="SSF160113">
    <property type="entry name" value="YegP-like"/>
    <property type="match status" value="2"/>
</dbReference>
<dbReference type="OrthoDB" id="9802792at2"/>
<feature type="domain" description="DUF1508" evidence="1">
    <location>
        <begin position="82"/>
        <end position="126"/>
    </location>
</feature>
<dbReference type="PANTHER" id="PTHR40606">
    <property type="match status" value="1"/>
</dbReference>
<name>I3C9K0_9FLAO</name>
<dbReference type="Proteomes" id="UP000004690">
    <property type="component" value="Unassembled WGS sequence"/>
</dbReference>
<dbReference type="EMBL" id="JH651379">
    <property type="protein sequence ID" value="EIJ40293.1"/>
    <property type="molecule type" value="Genomic_DNA"/>
</dbReference>
<dbReference type="STRING" id="926559.JoomaDRAFT_3348"/>
<feature type="domain" description="DUF1508" evidence="1">
    <location>
        <begin position="38"/>
        <end position="71"/>
    </location>
</feature>
<dbReference type="HOGENOM" id="CLU_1945890_0_0_10"/>
<reference evidence="2 3" key="1">
    <citation type="submission" date="2012-02" db="EMBL/GenBank/DDBJ databases">
        <title>Improved High-Quality Draft genome of Joostella marina DSM 19592.</title>
        <authorList>
            <consortium name="US DOE Joint Genome Institute (JGI-PGF)"/>
            <person name="Lucas S."/>
            <person name="Copeland A."/>
            <person name="Lapidus A."/>
            <person name="Bruce D."/>
            <person name="Goodwin L."/>
            <person name="Pitluck S."/>
            <person name="Peters L."/>
            <person name="Chertkov O."/>
            <person name="Ovchinnikova G."/>
            <person name="Kyrpides N."/>
            <person name="Mavromatis K."/>
            <person name="Detter J.C."/>
            <person name="Han C."/>
            <person name="Land M."/>
            <person name="Hauser L."/>
            <person name="Markowitz V."/>
            <person name="Cheng J.-F."/>
            <person name="Hugenholtz P."/>
            <person name="Woyke T."/>
            <person name="Wu D."/>
            <person name="Tindall B."/>
            <person name="Brambilla E."/>
            <person name="Klenk H.-P."/>
            <person name="Eisen J.A."/>
        </authorList>
    </citation>
    <scope>NUCLEOTIDE SEQUENCE [LARGE SCALE GENOMIC DNA]</scope>
    <source>
        <strain evidence="2 3">DSM 19592</strain>
    </source>
</reference>
<evidence type="ECO:0000259" key="1">
    <source>
        <dbReference type="Pfam" id="PF07411"/>
    </source>
</evidence>
<evidence type="ECO:0000313" key="3">
    <source>
        <dbReference type="Proteomes" id="UP000004690"/>
    </source>
</evidence>
<proteinExistence type="predicted"/>